<dbReference type="EMBL" id="JBIAQY010000012">
    <property type="protein sequence ID" value="MFF3571992.1"/>
    <property type="molecule type" value="Genomic_DNA"/>
</dbReference>
<evidence type="ECO:0000313" key="2">
    <source>
        <dbReference type="EMBL" id="MFF3571992.1"/>
    </source>
</evidence>
<dbReference type="SUPFAM" id="SSF53335">
    <property type="entry name" value="S-adenosyl-L-methionine-dependent methyltransferases"/>
    <property type="match status" value="1"/>
</dbReference>
<dbReference type="Pfam" id="PF08241">
    <property type="entry name" value="Methyltransf_11"/>
    <property type="match status" value="1"/>
</dbReference>
<dbReference type="Proteomes" id="UP001601992">
    <property type="component" value="Unassembled WGS sequence"/>
</dbReference>
<dbReference type="CDD" id="cd02440">
    <property type="entry name" value="AdoMet_MTases"/>
    <property type="match status" value="1"/>
</dbReference>
<dbReference type="RefSeq" id="WP_387405713.1">
    <property type="nucleotide sequence ID" value="NZ_JBIAQY010000012.1"/>
</dbReference>
<proteinExistence type="predicted"/>
<dbReference type="InterPro" id="IPR029063">
    <property type="entry name" value="SAM-dependent_MTases_sf"/>
</dbReference>
<feature type="domain" description="Methyltransferase type 11" evidence="1">
    <location>
        <begin position="27"/>
        <end position="119"/>
    </location>
</feature>
<dbReference type="PANTHER" id="PTHR45036:SF1">
    <property type="entry name" value="METHYLTRANSFERASE LIKE 7A"/>
    <property type="match status" value="1"/>
</dbReference>
<dbReference type="InterPro" id="IPR013216">
    <property type="entry name" value="Methyltransf_11"/>
</dbReference>
<dbReference type="InterPro" id="IPR052356">
    <property type="entry name" value="Thiol_S-MT"/>
</dbReference>
<name>A0ABW6S6U1_9NOCA</name>
<protein>
    <submittedName>
        <fullName evidence="2">Class I SAM-dependent methyltransferase</fullName>
        <ecNumber evidence="2">2.1.1.-</ecNumber>
    </submittedName>
</protein>
<accession>A0ABW6S6U1</accession>
<gene>
    <name evidence="2" type="ORF">ACFYXQ_29850</name>
</gene>
<comment type="caution">
    <text evidence="2">The sequence shown here is derived from an EMBL/GenBank/DDBJ whole genome shotgun (WGS) entry which is preliminary data.</text>
</comment>
<dbReference type="GO" id="GO:0032259">
    <property type="term" value="P:methylation"/>
    <property type="evidence" value="ECO:0007669"/>
    <property type="project" value="UniProtKB-KW"/>
</dbReference>
<keyword evidence="3" id="KW-1185">Reference proteome</keyword>
<keyword evidence="2" id="KW-0808">Transferase</keyword>
<evidence type="ECO:0000313" key="3">
    <source>
        <dbReference type="Proteomes" id="UP001601992"/>
    </source>
</evidence>
<dbReference type="GO" id="GO:0008168">
    <property type="term" value="F:methyltransferase activity"/>
    <property type="evidence" value="ECO:0007669"/>
    <property type="project" value="UniProtKB-KW"/>
</dbReference>
<keyword evidence="2" id="KW-0489">Methyltransferase</keyword>
<dbReference type="Gene3D" id="3.40.50.150">
    <property type="entry name" value="Vaccinia Virus protein VP39"/>
    <property type="match status" value="1"/>
</dbReference>
<reference evidence="2 3" key="1">
    <citation type="submission" date="2024-10" db="EMBL/GenBank/DDBJ databases">
        <title>The Natural Products Discovery Center: Release of the First 8490 Sequenced Strains for Exploring Actinobacteria Biosynthetic Diversity.</title>
        <authorList>
            <person name="Kalkreuter E."/>
            <person name="Kautsar S.A."/>
            <person name="Yang D."/>
            <person name="Bader C.D."/>
            <person name="Teijaro C.N."/>
            <person name="Fluegel L."/>
            <person name="Davis C.M."/>
            <person name="Simpson J.R."/>
            <person name="Lauterbach L."/>
            <person name="Steele A.D."/>
            <person name="Gui C."/>
            <person name="Meng S."/>
            <person name="Li G."/>
            <person name="Viehrig K."/>
            <person name="Ye F."/>
            <person name="Su P."/>
            <person name="Kiefer A.F."/>
            <person name="Nichols A."/>
            <person name="Cepeda A.J."/>
            <person name="Yan W."/>
            <person name="Fan B."/>
            <person name="Jiang Y."/>
            <person name="Adhikari A."/>
            <person name="Zheng C.-J."/>
            <person name="Schuster L."/>
            <person name="Cowan T.M."/>
            <person name="Smanski M.J."/>
            <person name="Chevrette M.G."/>
            <person name="De Carvalho L.P.S."/>
            <person name="Shen B."/>
        </authorList>
    </citation>
    <scope>NUCLEOTIDE SEQUENCE [LARGE SCALE GENOMIC DNA]</scope>
    <source>
        <strain evidence="2 3">NPDC002593</strain>
    </source>
</reference>
<dbReference type="EC" id="2.1.1.-" evidence="2"/>
<evidence type="ECO:0000259" key="1">
    <source>
        <dbReference type="Pfam" id="PF08241"/>
    </source>
</evidence>
<organism evidence="2 3">
    <name type="scientific">Nocardia jiangxiensis</name>
    <dbReference type="NCBI Taxonomy" id="282685"/>
    <lineage>
        <taxon>Bacteria</taxon>
        <taxon>Bacillati</taxon>
        <taxon>Actinomycetota</taxon>
        <taxon>Actinomycetes</taxon>
        <taxon>Mycobacteriales</taxon>
        <taxon>Nocardiaceae</taxon>
        <taxon>Nocardia</taxon>
    </lineage>
</organism>
<sequence length="206" mass="21610">MSGAEPILVRPVRAGLLSSARGNLLIVGLGPGHDLRYLPAAVTAVTAVEPNPVMRTVAARRARKLGVELDLIDGVAEALPFADCAFDTVVSPFLLCSVGDVAAALAELRRVLRPDGELLVLEHIRAADGTLLGRLQDLTESPWHALADGCHPNRRTNTALAAAGFDVSGLATGTFPLPTHISRYLVGRAPVAPHPTNSADTGRVVR</sequence>
<dbReference type="PANTHER" id="PTHR45036">
    <property type="entry name" value="METHYLTRANSFERASE LIKE 7B"/>
    <property type="match status" value="1"/>
</dbReference>